<feature type="transmembrane region" description="Helical" evidence="10">
    <location>
        <begin position="141"/>
        <end position="162"/>
    </location>
</feature>
<dbReference type="InterPro" id="IPR004117">
    <property type="entry name" value="7tm6_olfct_rcpt"/>
</dbReference>
<evidence type="ECO:0000256" key="7">
    <source>
        <dbReference type="ARBA" id="ARBA00023136"/>
    </source>
</evidence>
<keyword evidence="3 10" id="KW-0716">Sensory transduction</keyword>
<evidence type="ECO:0000256" key="5">
    <source>
        <dbReference type="ARBA" id="ARBA00022725"/>
    </source>
</evidence>
<keyword evidence="9 10" id="KW-0807">Transducer</keyword>
<dbReference type="PANTHER" id="PTHR21137:SF35">
    <property type="entry name" value="ODORANT RECEPTOR 19A-RELATED"/>
    <property type="match status" value="1"/>
</dbReference>
<feature type="transmembrane region" description="Helical" evidence="10">
    <location>
        <begin position="315"/>
        <end position="336"/>
    </location>
</feature>
<keyword evidence="7 10" id="KW-0472">Membrane</keyword>
<gene>
    <name evidence="11" type="primary">OR44</name>
</gene>
<sequence length="415" mass="47202">MWFLHSVWRKLTQSRAVDSAGPLERAFFESVYRLAFVTGLSTSDDYMGYMIYSSSVRMLSGLVVICEIWHALGNNMSLDELISSVNVIFIHMITLWKLMIMVSNKKVFKKLARALESPSFDISTENRQAIVNHWVLTHKKYLKVLLCLAYLTLAVWVLHPLVDDMDFNLMVDVKLPFAYDSPLRYVISYLFVGTMFSYASSMVIMSEVIMQAHLIPLVCQFNVLANCFENVFEECASEFPDINKHELVKHNMFVEKYRKRLGDLVKQHREILDQTTDLKTILSAPMLGQLACSGLLICFVGYQATATIAENLGKFVMSLFYLGYNMFTLYIICRWCEEITIQSQRIGQSAYFSGWESGVSHVPGARATIILVIARSNKPLVFLAGGMYTLSLTSYTSLVKASYSALNILLTTKHE</sequence>
<evidence type="ECO:0000256" key="10">
    <source>
        <dbReference type="RuleBase" id="RU351113"/>
    </source>
</evidence>
<feature type="transmembrane region" description="Helical" evidence="10">
    <location>
        <begin position="84"/>
        <end position="103"/>
    </location>
</feature>
<evidence type="ECO:0000256" key="4">
    <source>
        <dbReference type="ARBA" id="ARBA00022692"/>
    </source>
</evidence>
<comment type="subcellular location">
    <subcellularLocation>
        <location evidence="1 10">Cell membrane</location>
        <topology evidence="1 10">Multi-pass membrane protein</topology>
    </subcellularLocation>
</comment>
<name>A0A075T646_HELAM</name>
<dbReference type="SMR" id="A0A075T646"/>
<keyword evidence="2" id="KW-1003">Cell membrane</keyword>
<evidence type="ECO:0000256" key="8">
    <source>
        <dbReference type="ARBA" id="ARBA00023170"/>
    </source>
</evidence>
<evidence type="ECO:0000256" key="9">
    <source>
        <dbReference type="ARBA" id="ARBA00023224"/>
    </source>
</evidence>
<accession>A0A075T646</accession>
<evidence type="ECO:0000256" key="2">
    <source>
        <dbReference type="ARBA" id="ARBA00022475"/>
    </source>
</evidence>
<comment type="similarity">
    <text evidence="10">Belongs to the insect chemoreceptor superfamily. Heteromeric odorant receptor channel (TC 1.A.69) family.</text>
</comment>
<organism evidence="11">
    <name type="scientific">Helicoverpa armigera</name>
    <name type="common">Cotton bollworm</name>
    <name type="synonym">Heliothis armigera</name>
    <dbReference type="NCBI Taxonomy" id="29058"/>
    <lineage>
        <taxon>Eukaryota</taxon>
        <taxon>Metazoa</taxon>
        <taxon>Ecdysozoa</taxon>
        <taxon>Arthropoda</taxon>
        <taxon>Hexapoda</taxon>
        <taxon>Insecta</taxon>
        <taxon>Pterygota</taxon>
        <taxon>Neoptera</taxon>
        <taxon>Endopterygota</taxon>
        <taxon>Lepidoptera</taxon>
        <taxon>Glossata</taxon>
        <taxon>Ditrysia</taxon>
        <taxon>Noctuoidea</taxon>
        <taxon>Noctuidae</taxon>
        <taxon>Heliothinae</taxon>
        <taxon>Helicoverpa</taxon>
    </lineage>
</organism>
<evidence type="ECO:0000256" key="3">
    <source>
        <dbReference type="ARBA" id="ARBA00022606"/>
    </source>
</evidence>
<dbReference type="Pfam" id="PF02949">
    <property type="entry name" value="7tm_6"/>
    <property type="match status" value="1"/>
</dbReference>
<dbReference type="GO" id="GO:0005886">
    <property type="term" value="C:plasma membrane"/>
    <property type="evidence" value="ECO:0007669"/>
    <property type="project" value="UniProtKB-SubCell"/>
</dbReference>
<keyword evidence="5 10" id="KW-0552">Olfaction</keyword>
<keyword evidence="8 10" id="KW-0675">Receptor</keyword>
<proteinExistence type="evidence at transcript level"/>
<comment type="caution">
    <text evidence="10">Lacks conserved residue(s) required for the propagation of feature annotation.</text>
</comment>
<dbReference type="GO" id="GO:0007165">
    <property type="term" value="P:signal transduction"/>
    <property type="evidence" value="ECO:0007669"/>
    <property type="project" value="UniProtKB-KW"/>
</dbReference>
<dbReference type="OrthoDB" id="7539170at2759"/>
<feature type="transmembrane region" description="Helical" evidence="10">
    <location>
        <begin position="287"/>
        <end position="309"/>
    </location>
</feature>
<dbReference type="GO" id="GO:0005549">
    <property type="term" value="F:odorant binding"/>
    <property type="evidence" value="ECO:0007669"/>
    <property type="project" value="InterPro"/>
</dbReference>
<keyword evidence="4 10" id="KW-0812">Transmembrane</keyword>
<evidence type="ECO:0000313" key="11">
    <source>
        <dbReference type="EMBL" id="AIG51890.1"/>
    </source>
</evidence>
<protein>
    <recommendedName>
        <fullName evidence="10">Odorant receptor</fullName>
    </recommendedName>
</protein>
<evidence type="ECO:0000256" key="1">
    <source>
        <dbReference type="ARBA" id="ARBA00004651"/>
    </source>
</evidence>
<dbReference type="PANTHER" id="PTHR21137">
    <property type="entry name" value="ODORANT RECEPTOR"/>
    <property type="match status" value="1"/>
</dbReference>
<keyword evidence="6 10" id="KW-1133">Transmembrane helix</keyword>
<feature type="transmembrane region" description="Helical" evidence="10">
    <location>
        <begin position="182"/>
        <end position="204"/>
    </location>
</feature>
<evidence type="ECO:0000256" key="6">
    <source>
        <dbReference type="ARBA" id="ARBA00022989"/>
    </source>
</evidence>
<dbReference type="EMBL" id="KF768696">
    <property type="protein sequence ID" value="AIG51890.1"/>
    <property type="molecule type" value="mRNA"/>
</dbReference>
<dbReference type="AlphaFoldDB" id="A0A075T646"/>
<dbReference type="GO" id="GO:0004984">
    <property type="term" value="F:olfactory receptor activity"/>
    <property type="evidence" value="ECO:0007669"/>
    <property type="project" value="InterPro"/>
</dbReference>
<reference evidence="11" key="1">
    <citation type="journal article" date="2014" name="BMC Genomics">
        <title>Identification and characterization of three chemosensory receptor families in the cotton bollworm Helicoverpa armigera.</title>
        <authorList>
            <person name="Liu N.Y."/>
            <person name="Xu W."/>
            <person name="Papanicolaou A."/>
            <person name="Dong S.L."/>
            <person name="Anderson A."/>
        </authorList>
    </citation>
    <scope>NUCLEOTIDE SEQUENCE</scope>
</reference>
<feature type="transmembrane region" description="Helical" evidence="10">
    <location>
        <begin position="49"/>
        <end position="72"/>
    </location>
</feature>